<evidence type="ECO:0000313" key="1">
    <source>
        <dbReference type="EMBL" id="RAS62631.1"/>
    </source>
</evidence>
<proteinExistence type="predicted"/>
<dbReference type="EMBL" id="QLTR01000014">
    <property type="protein sequence ID" value="RAS62631.1"/>
    <property type="molecule type" value="Genomic_DNA"/>
</dbReference>
<dbReference type="AlphaFoldDB" id="A0A329E829"/>
<name>A0A329E829_VIBDI</name>
<evidence type="ECO:0000313" key="2">
    <source>
        <dbReference type="Proteomes" id="UP000248729"/>
    </source>
</evidence>
<gene>
    <name evidence="1" type="ORF">DET48_11425</name>
</gene>
<evidence type="ECO:0008006" key="3">
    <source>
        <dbReference type="Google" id="ProtNLM"/>
    </source>
</evidence>
<dbReference type="RefSeq" id="WP_112404078.1">
    <property type="nucleotide sequence ID" value="NZ_QLTR01000014.1"/>
</dbReference>
<reference evidence="1 2" key="1">
    <citation type="submission" date="2018-06" db="EMBL/GenBank/DDBJ databases">
        <title>Freshwater and sediment microbial communities from various areas in North America, analyzing microbe dynamics in response to fracking.</title>
        <authorList>
            <person name="Lamendella R."/>
        </authorList>
    </citation>
    <scope>NUCLEOTIDE SEQUENCE [LARGE SCALE GENOMIC DNA]</scope>
    <source>
        <strain evidence="1 2">99A</strain>
    </source>
</reference>
<sequence length="120" mass="13372">MSEQLKAWIESLLDIKYQYSMGAWVDNETVQYMCAIYNMGGAPVDVDTRRPRFRILLVGPVNGRQFGATLLSDIELLIQESIDGTVPCGAAAIRAMTEPSGVGYTEENRPFVSVDFQLTY</sequence>
<organism evidence="1 2">
    <name type="scientific">Vibrio diazotrophicus</name>
    <dbReference type="NCBI Taxonomy" id="685"/>
    <lineage>
        <taxon>Bacteria</taxon>
        <taxon>Pseudomonadati</taxon>
        <taxon>Pseudomonadota</taxon>
        <taxon>Gammaproteobacteria</taxon>
        <taxon>Vibrionales</taxon>
        <taxon>Vibrionaceae</taxon>
        <taxon>Vibrio</taxon>
    </lineage>
</organism>
<protein>
    <recommendedName>
        <fullName evidence="3">DUF3168 domain-containing protein</fullName>
    </recommendedName>
</protein>
<accession>A0A329E829</accession>
<dbReference type="Proteomes" id="UP000248729">
    <property type="component" value="Unassembled WGS sequence"/>
</dbReference>
<comment type="caution">
    <text evidence="1">The sequence shown here is derived from an EMBL/GenBank/DDBJ whole genome shotgun (WGS) entry which is preliminary data.</text>
</comment>